<dbReference type="Pfam" id="PF00364">
    <property type="entry name" value="Biotin_lipoyl"/>
    <property type="match status" value="1"/>
</dbReference>
<dbReference type="SUPFAM" id="SSF51246">
    <property type="entry name" value="Rudiment single hybrid motif"/>
    <property type="match status" value="1"/>
</dbReference>
<evidence type="ECO:0000256" key="10">
    <source>
        <dbReference type="ARBA" id="ARBA00023267"/>
    </source>
</evidence>
<dbReference type="InterPro" id="IPR034733">
    <property type="entry name" value="AcCoA_carboxyl_beta"/>
</dbReference>
<reference evidence="16 17" key="1">
    <citation type="journal article" date="2019" name="Int. J. Syst. Evol. Microbiol.">
        <title>The Global Catalogue of Microorganisms (GCM) 10K type strain sequencing project: providing services to taxonomists for standard genome sequencing and annotation.</title>
        <authorList>
            <consortium name="The Broad Institute Genomics Platform"/>
            <consortium name="The Broad Institute Genome Sequencing Center for Infectious Disease"/>
            <person name="Wu L."/>
            <person name="Ma J."/>
        </authorList>
    </citation>
    <scope>NUCLEOTIDE SEQUENCE [LARGE SCALE GENOMIC DNA]</scope>
    <source>
        <strain evidence="16 17">JCM 10671</strain>
    </source>
</reference>
<dbReference type="InterPro" id="IPR011053">
    <property type="entry name" value="Single_hybrid_motif"/>
</dbReference>
<evidence type="ECO:0000256" key="4">
    <source>
        <dbReference type="ARBA" id="ARBA00022598"/>
    </source>
</evidence>
<dbReference type="PANTHER" id="PTHR18866:SF33">
    <property type="entry name" value="METHYLCROTONOYL-COA CARBOXYLASE SUBUNIT ALPHA, MITOCHONDRIAL-RELATED"/>
    <property type="match status" value="1"/>
</dbReference>
<dbReference type="PANTHER" id="PTHR18866">
    <property type="entry name" value="CARBOXYLASE:PYRUVATE/ACETYL-COA/PROPIONYL-COA CARBOXYLASE"/>
    <property type="match status" value="1"/>
</dbReference>
<evidence type="ECO:0000256" key="9">
    <source>
        <dbReference type="ARBA" id="ARBA00023160"/>
    </source>
</evidence>
<evidence type="ECO:0000256" key="5">
    <source>
        <dbReference type="ARBA" id="ARBA00022741"/>
    </source>
</evidence>
<dbReference type="InterPro" id="IPR013537">
    <property type="entry name" value="AcCoA_COase_cen"/>
</dbReference>
<dbReference type="Gene3D" id="3.90.226.10">
    <property type="entry name" value="2-enoyl-CoA Hydratase, Chain A, domain 1"/>
    <property type="match status" value="2"/>
</dbReference>
<dbReference type="InterPro" id="IPR000089">
    <property type="entry name" value="Biotin_lipoyl"/>
</dbReference>
<feature type="domain" description="Biotin carboxylation" evidence="14">
    <location>
        <begin position="1"/>
        <end position="455"/>
    </location>
</feature>
<dbReference type="InterPro" id="IPR011763">
    <property type="entry name" value="COA_CT_C"/>
</dbReference>
<dbReference type="InterPro" id="IPR005482">
    <property type="entry name" value="Biotin_COase_C"/>
</dbReference>
<comment type="cofactor">
    <cofactor evidence="1">
        <name>biotin</name>
        <dbReference type="ChEBI" id="CHEBI:57586"/>
    </cofactor>
</comment>
<dbReference type="PROSITE" id="PS00867">
    <property type="entry name" value="CPSASE_2"/>
    <property type="match status" value="1"/>
</dbReference>
<dbReference type="PROSITE" id="PS50989">
    <property type="entry name" value="COA_CT_CTER"/>
    <property type="match status" value="1"/>
</dbReference>
<dbReference type="SMART" id="SM00878">
    <property type="entry name" value="Biotin_carb_C"/>
    <property type="match status" value="1"/>
</dbReference>
<keyword evidence="6" id="KW-0276">Fatty acid metabolism</keyword>
<dbReference type="InterPro" id="IPR011054">
    <property type="entry name" value="Rudment_hybrid_motif"/>
</dbReference>
<evidence type="ECO:0000256" key="2">
    <source>
        <dbReference type="ARBA" id="ARBA00013263"/>
    </source>
</evidence>
<keyword evidence="8" id="KW-0443">Lipid metabolism</keyword>
<evidence type="ECO:0000259" key="15">
    <source>
        <dbReference type="PROSITE" id="PS50989"/>
    </source>
</evidence>
<evidence type="ECO:0000256" key="11">
    <source>
        <dbReference type="PROSITE-ProRule" id="PRU00409"/>
    </source>
</evidence>
<dbReference type="InterPro" id="IPR011761">
    <property type="entry name" value="ATP-grasp"/>
</dbReference>
<dbReference type="SUPFAM" id="SSF56059">
    <property type="entry name" value="Glutathione synthetase ATP-binding domain-like"/>
    <property type="match status" value="1"/>
</dbReference>
<evidence type="ECO:0000256" key="3">
    <source>
        <dbReference type="ARBA" id="ARBA00022516"/>
    </source>
</evidence>
<dbReference type="EMBL" id="BAAAHE010000021">
    <property type="protein sequence ID" value="GAA0623084.1"/>
    <property type="molecule type" value="Genomic_DNA"/>
</dbReference>
<dbReference type="InterPro" id="IPR016185">
    <property type="entry name" value="PreATP-grasp_dom_sf"/>
</dbReference>
<dbReference type="Pfam" id="PF00289">
    <property type="entry name" value="Biotin_carb_N"/>
    <property type="match status" value="1"/>
</dbReference>
<keyword evidence="7 11" id="KW-0067">ATP-binding</keyword>
<dbReference type="Proteomes" id="UP001500957">
    <property type="component" value="Unassembled WGS sequence"/>
</dbReference>
<keyword evidence="9" id="KW-0275">Fatty acid biosynthesis</keyword>
<keyword evidence="17" id="KW-1185">Reference proteome</keyword>
<accession>A0ABN1GXW2</accession>
<dbReference type="PROSITE" id="PS50979">
    <property type="entry name" value="BC"/>
    <property type="match status" value="1"/>
</dbReference>
<comment type="caution">
    <text evidence="16">The sequence shown here is derived from an EMBL/GenBank/DDBJ whole genome shotgun (WGS) entry which is preliminary data.</text>
</comment>
<dbReference type="EC" id="6.3.4.14" evidence="2"/>
<keyword evidence="3" id="KW-0444">Lipid biosynthesis</keyword>
<gene>
    <name evidence="16" type="ORF">GCM10009547_27630</name>
</gene>
<evidence type="ECO:0000313" key="16">
    <source>
        <dbReference type="EMBL" id="GAA0623084.1"/>
    </source>
</evidence>
<dbReference type="InterPro" id="IPR050856">
    <property type="entry name" value="Biotin_carboxylase_complex"/>
</dbReference>
<evidence type="ECO:0000313" key="17">
    <source>
        <dbReference type="Proteomes" id="UP001500957"/>
    </source>
</evidence>
<feature type="domain" description="CoA carboxyltransferase C-terminal" evidence="15">
    <location>
        <begin position="1562"/>
        <end position="1846"/>
    </location>
</feature>
<dbReference type="InterPro" id="IPR001882">
    <property type="entry name" value="Biotin_BS"/>
</dbReference>
<feature type="domain" description="ATP-grasp" evidence="13">
    <location>
        <begin position="127"/>
        <end position="326"/>
    </location>
</feature>
<dbReference type="PROSITE" id="PS50975">
    <property type="entry name" value="ATP_GRASP"/>
    <property type="match status" value="1"/>
</dbReference>
<dbReference type="PROSITE" id="PS00188">
    <property type="entry name" value="BIOTIN"/>
    <property type="match status" value="1"/>
</dbReference>
<dbReference type="SUPFAM" id="SSF52440">
    <property type="entry name" value="PreATP-grasp domain"/>
    <property type="match status" value="1"/>
</dbReference>
<dbReference type="Pfam" id="PF02786">
    <property type="entry name" value="CPSase_L_D2"/>
    <property type="match status" value="1"/>
</dbReference>
<dbReference type="CDD" id="cd06850">
    <property type="entry name" value="biotinyl_domain"/>
    <property type="match status" value="1"/>
</dbReference>
<evidence type="ECO:0000256" key="1">
    <source>
        <dbReference type="ARBA" id="ARBA00001953"/>
    </source>
</evidence>
<keyword evidence="10" id="KW-0092">Biotin</keyword>
<evidence type="ECO:0000259" key="13">
    <source>
        <dbReference type="PROSITE" id="PS50975"/>
    </source>
</evidence>
<dbReference type="InterPro" id="IPR005479">
    <property type="entry name" value="CPAse_ATP-bd"/>
</dbReference>
<dbReference type="SUPFAM" id="SSF51230">
    <property type="entry name" value="Single hybrid motif"/>
    <property type="match status" value="1"/>
</dbReference>
<sequence>MFRRIAVVNRGEAAVRLIRAVRELNAERGTSIRTVALHTQGEAAAMFVRQADEAVALRPSTTASVPYLDYAELERALVASGADAVWVGWGFVSEHPAFVELCDRLGITFIGPPAEAMRLLGDKIEAKLVAERVGVPVAAWSGAGGVSSYQDARRHASRIGYPLIIKAKAGGGGRGIRKVLAEEELEAAFEGTRADAARYFGDDGVFLEALVTGARHVEVQIIADAHGNVWAPGVRDCSIQRRNQKIIEESASPVLTPEQSLELRRVSMDLVKAVGYRGAGTVEYLYDPVRKAFAFLEVNTRLQVEHPITEAATGLDLVKLQILVAAGEPLPGECPPEIGHAIEIRLNAEDPDNGFAPAPGRVALLEFPQGPGIRVDSGIASGDTIPPEFDSMVAKIIAIGRDRNEAMARLTRALRDTTVVIEGGTTNKSFVLELLSRPEVRDGSADTAWLDRGSLDDRGLAPHADVALYAVAVDSYEREEFVEREAFLALARGGRPQADHAIGRTIEARYGGHAYTMDVAALAADRYRVTVRGVSADVDVQRLSEYEWRLTVHGGPSGGVHRVVLAAGPNDHLVEVDGVSHRVGRDSGGVVRAPAPAVIVALPVGPGDVVEAGQTVAVLEAMKMETPVAAPFTGRVREILATANSQVPAGAALLRLDPEGGETTVSDLPEVTFAPSVDGANDLTTDPAQRALDLLEALRALVTGYDVSAAEGRALVAEYGAVRRLLPAQDGRLVAAELAVLRMFADICELSRNRPSAEEEKSETRVHSPREYLHTYLRSLDVEREGLPESFRSKLSRALVHYGVADLEPTEHLKDAVYRVFLALARGDAQTPVVTALLERWLDAEDLALADQKVNDELAEVLERLVNATRIRYPLIGDLARSVRFRHFDQPLIRAARERALASIRAQIDHLVENPDAPDRAERIEALVTSPETIIGLLNEYLGTGVAALGPLLEVQTRRYYRSRDLENTQLFVHDNRQVMTSEFDLGDQRLHLIATVGDFTELPALAAAVGELAAEHASDDPRTLVLDFFLSWDDLPGDYDEVSSALRAELDGLSWPASLRRITIGIAGGTTARTFYLTFRPSAPGSSAELEEDRLIRGLHPLVAQRLGFSRLVNFDLTRLPADDGVYLYRATGKTNADDERVIALAEIRDVHPLRDASGRVLAVPTVERVLTSCVQGIRSVQARRPAGRRLDRNRIVLAVSPTAVVPLDELDTVTRGLVPMTAGAGLEEVLVVGRFQDGPDGEEREAAVMISYTHGVGAQISITNRPTEPIPPLDDYEQKVRASRARGAVYPYELVGLLIGTAGTFFELDLDESGELVPVDREPGQNSAGIIVGLVTSSTPRYPEGLSRVVLMGDPTKSLGSLAEPECARIIAALDLAEAEGYPVEWFALSAGARISMDSGVENMDWIARALRRIVEFTQAGGEINVVVAGINVGAQPYWNAEATMLMHTKGVLIMTPDSAMVLTGKQSLDYSGGVSAEDNFGIGGYDRVMGPNGQAQYWAPNLAAASEILFAHYDHAYRAAGERFPRRVETTDPFDRDVRLHPHVHPGCPDFQTVGDIFSAEKNPERKKPFDIRTVMRAIVDSDHAVLERWAGMADADTSVVFDAHLGGQPVTVIGIESRPVPRRGYLPSDGPDVWTGGTLFPQSSKKTARAINAASGVRPLVVLANLSGFDGSPESLRNLQLEYGAEIGRAMVNFDGPIVFCLISRYHGGAFVVFSGTLNDNMEVVAVEGSFASVLGGAPAAAVVFTAEVRSRTNNDERIQSLEARLAAASGAEAAQLRVELADLRNLVKIEKQGEVAAEFESIHDIRRAQKVGSVHTIISAAELRPYLISAVERGMARTLTE</sequence>
<dbReference type="Gene3D" id="2.40.50.100">
    <property type="match status" value="1"/>
</dbReference>
<feature type="domain" description="Lipoyl-binding" evidence="12">
    <location>
        <begin position="574"/>
        <end position="657"/>
    </location>
</feature>
<name>A0ABN1GXW2_9ACTN</name>
<protein>
    <recommendedName>
        <fullName evidence="2">biotin carboxylase</fullName>
        <ecNumber evidence="2">6.3.4.14</ecNumber>
    </recommendedName>
</protein>
<dbReference type="Gene3D" id="3.30.470.20">
    <property type="entry name" value="ATP-grasp fold, B domain"/>
    <property type="match status" value="1"/>
</dbReference>
<dbReference type="RefSeq" id="WP_344605667.1">
    <property type="nucleotide sequence ID" value="NZ_BAAAHE010000021.1"/>
</dbReference>
<dbReference type="InterPro" id="IPR011764">
    <property type="entry name" value="Biotin_carboxylation_dom"/>
</dbReference>
<keyword evidence="5 11" id="KW-0547">Nucleotide-binding</keyword>
<proteinExistence type="predicted"/>
<dbReference type="InterPro" id="IPR005481">
    <property type="entry name" value="BC-like_N"/>
</dbReference>
<keyword evidence="4" id="KW-0436">Ligase</keyword>
<dbReference type="Pfam" id="PF01039">
    <property type="entry name" value="Carboxyl_trans"/>
    <property type="match status" value="1"/>
</dbReference>
<dbReference type="InterPro" id="IPR029045">
    <property type="entry name" value="ClpP/crotonase-like_dom_sf"/>
</dbReference>
<evidence type="ECO:0000256" key="7">
    <source>
        <dbReference type="ARBA" id="ARBA00022840"/>
    </source>
</evidence>
<dbReference type="SUPFAM" id="SSF52096">
    <property type="entry name" value="ClpP/crotonase"/>
    <property type="match status" value="2"/>
</dbReference>
<evidence type="ECO:0000259" key="14">
    <source>
        <dbReference type="PROSITE" id="PS50979"/>
    </source>
</evidence>
<evidence type="ECO:0000256" key="6">
    <source>
        <dbReference type="ARBA" id="ARBA00022832"/>
    </source>
</evidence>
<dbReference type="Pfam" id="PF08326">
    <property type="entry name" value="ACC_central"/>
    <property type="match status" value="1"/>
</dbReference>
<dbReference type="PROSITE" id="PS50968">
    <property type="entry name" value="BIOTINYL_LIPOYL"/>
    <property type="match status" value="1"/>
</dbReference>
<evidence type="ECO:0000256" key="8">
    <source>
        <dbReference type="ARBA" id="ARBA00023098"/>
    </source>
</evidence>
<dbReference type="Pfam" id="PF02785">
    <property type="entry name" value="Biotin_carb_C"/>
    <property type="match status" value="1"/>
</dbReference>
<organism evidence="16 17">
    <name type="scientific">Sporichthya brevicatena</name>
    <dbReference type="NCBI Taxonomy" id="171442"/>
    <lineage>
        <taxon>Bacteria</taxon>
        <taxon>Bacillati</taxon>
        <taxon>Actinomycetota</taxon>
        <taxon>Actinomycetes</taxon>
        <taxon>Sporichthyales</taxon>
        <taxon>Sporichthyaceae</taxon>
        <taxon>Sporichthya</taxon>
    </lineage>
</organism>
<evidence type="ECO:0000259" key="12">
    <source>
        <dbReference type="PROSITE" id="PS50968"/>
    </source>
</evidence>